<dbReference type="OrthoDB" id="3424744at2"/>
<dbReference type="EMBL" id="VOBR01000063">
    <property type="protein sequence ID" value="TWP43520.1"/>
    <property type="molecule type" value="Genomic_DNA"/>
</dbReference>
<dbReference type="Proteomes" id="UP000316639">
    <property type="component" value="Unassembled WGS sequence"/>
</dbReference>
<feature type="transmembrane region" description="Helical" evidence="1">
    <location>
        <begin position="207"/>
        <end position="224"/>
    </location>
</feature>
<feature type="transmembrane region" description="Helical" evidence="1">
    <location>
        <begin position="236"/>
        <end position="252"/>
    </location>
</feature>
<sequence length="264" mass="27836">MTPEHATQELLERYVEGDGRLAADVVWALEAHLETCRGCRDRIGVAVRGRAGGADALLAQVRLRLDDEPAPASGRWRAARWAPPTLAPWLVMTVTVLFIAVALDVLAGSHRPPHLLLLAPVTPLASVAAAWSQGRDPAFELTAATPRAGLELMLRRTLVVLAVVMPVLTVGGLVAGASPVRWLVPCLAFTASTLALGSVFGLTRAALGLGLVWTAAVVAPTLVTRELPVAFEPASTPVWAAAVVVGVAVLMTRRRALTELPSDQ</sequence>
<organism evidence="2 3">
    <name type="scientific">Lentzea tibetensis</name>
    <dbReference type="NCBI Taxonomy" id="2591470"/>
    <lineage>
        <taxon>Bacteria</taxon>
        <taxon>Bacillati</taxon>
        <taxon>Actinomycetota</taxon>
        <taxon>Actinomycetes</taxon>
        <taxon>Pseudonocardiales</taxon>
        <taxon>Pseudonocardiaceae</taxon>
        <taxon>Lentzea</taxon>
    </lineage>
</organism>
<feature type="transmembrane region" description="Helical" evidence="1">
    <location>
        <begin position="86"/>
        <end position="107"/>
    </location>
</feature>
<comment type="caution">
    <text evidence="2">The sequence shown here is derived from an EMBL/GenBank/DDBJ whole genome shotgun (WGS) entry which is preliminary data.</text>
</comment>
<dbReference type="AlphaFoldDB" id="A0A563EEV7"/>
<keyword evidence="1" id="KW-1133">Transmembrane helix</keyword>
<gene>
    <name evidence="2" type="ORF">FKR81_42395</name>
</gene>
<feature type="transmembrane region" description="Helical" evidence="1">
    <location>
        <begin position="157"/>
        <end position="176"/>
    </location>
</feature>
<name>A0A563EEV7_9PSEU</name>
<proteinExistence type="predicted"/>
<evidence type="ECO:0000313" key="3">
    <source>
        <dbReference type="Proteomes" id="UP000316639"/>
    </source>
</evidence>
<accession>A0A563EEV7</accession>
<evidence type="ECO:0000313" key="2">
    <source>
        <dbReference type="EMBL" id="TWP43520.1"/>
    </source>
</evidence>
<keyword evidence="1" id="KW-0812">Transmembrane</keyword>
<reference evidence="2 3" key="1">
    <citation type="submission" date="2019-07" db="EMBL/GenBank/DDBJ databases">
        <title>Lentzea xizangensis sp. nov., isolated from Qinghai-Tibetan Plateau Soils.</title>
        <authorList>
            <person name="Huang J."/>
        </authorList>
    </citation>
    <scope>NUCLEOTIDE SEQUENCE [LARGE SCALE GENOMIC DNA]</scope>
    <source>
        <strain evidence="2 3">FXJ1.1311</strain>
    </source>
</reference>
<dbReference type="RefSeq" id="WP_146361160.1">
    <property type="nucleotide sequence ID" value="NZ_VOBR01000063.1"/>
</dbReference>
<keyword evidence="1" id="KW-0472">Membrane</keyword>
<evidence type="ECO:0000256" key="1">
    <source>
        <dbReference type="SAM" id="Phobius"/>
    </source>
</evidence>
<keyword evidence="3" id="KW-1185">Reference proteome</keyword>
<protein>
    <submittedName>
        <fullName evidence="2">Zf-HC2 domain-containing protein</fullName>
    </submittedName>
</protein>